<dbReference type="RefSeq" id="WP_203854115.1">
    <property type="nucleotide sequence ID" value="NZ_BAAAVW010000039.1"/>
</dbReference>
<accession>A0A919Q1J0</accession>
<name>A0A919Q1J0_9ACTN</name>
<feature type="domain" description="STAS" evidence="1">
    <location>
        <begin position="16"/>
        <end position="66"/>
    </location>
</feature>
<dbReference type="Proteomes" id="UP000660611">
    <property type="component" value="Unassembled WGS sequence"/>
</dbReference>
<organism evidence="2 3">
    <name type="scientific">Dactylosporangium siamense</name>
    <dbReference type="NCBI Taxonomy" id="685454"/>
    <lineage>
        <taxon>Bacteria</taxon>
        <taxon>Bacillati</taxon>
        <taxon>Actinomycetota</taxon>
        <taxon>Actinomycetes</taxon>
        <taxon>Micromonosporales</taxon>
        <taxon>Micromonosporaceae</taxon>
        <taxon>Dactylosporangium</taxon>
    </lineage>
</organism>
<dbReference type="InterPro" id="IPR002645">
    <property type="entry name" value="STAS_dom"/>
</dbReference>
<dbReference type="EMBL" id="BONQ01000182">
    <property type="protein sequence ID" value="GIG52533.1"/>
    <property type="molecule type" value="Genomic_DNA"/>
</dbReference>
<comment type="caution">
    <text evidence="2">The sequence shown here is derived from an EMBL/GenBank/DDBJ whole genome shotgun (WGS) entry which is preliminary data.</text>
</comment>
<proteinExistence type="predicted"/>
<protein>
    <recommendedName>
        <fullName evidence="1">STAS domain-containing protein</fullName>
    </recommendedName>
</protein>
<sequence>MSDILVTSESPDDASVTVALRGAVEGADAPDLRRVLLDVIMRVRPSYLLIDLQAVTVLDAFAVGTLQAAVELAGDVQLSVAVRMCENVERRGGDGADQAVLARLAHDDLLLVTRGCDASSR</sequence>
<evidence type="ECO:0000259" key="1">
    <source>
        <dbReference type="PROSITE" id="PS50801"/>
    </source>
</evidence>
<gene>
    <name evidence="2" type="ORF">Dsi01nite_105740</name>
</gene>
<dbReference type="PROSITE" id="PS50801">
    <property type="entry name" value="STAS"/>
    <property type="match status" value="1"/>
</dbReference>
<dbReference type="SUPFAM" id="SSF52091">
    <property type="entry name" value="SpoIIaa-like"/>
    <property type="match status" value="1"/>
</dbReference>
<evidence type="ECO:0000313" key="3">
    <source>
        <dbReference type="Proteomes" id="UP000660611"/>
    </source>
</evidence>
<dbReference type="Pfam" id="PF01740">
    <property type="entry name" value="STAS"/>
    <property type="match status" value="1"/>
</dbReference>
<reference evidence="2" key="1">
    <citation type="submission" date="2021-01" db="EMBL/GenBank/DDBJ databases">
        <title>Whole genome shotgun sequence of Dactylosporangium siamense NBRC 106093.</title>
        <authorList>
            <person name="Komaki H."/>
            <person name="Tamura T."/>
        </authorList>
    </citation>
    <scope>NUCLEOTIDE SEQUENCE</scope>
    <source>
        <strain evidence="2">NBRC 106093</strain>
    </source>
</reference>
<dbReference type="InterPro" id="IPR036513">
    <property type="entry name" value="STAS_dom_sf"/>
</dbReference>
<dbReference type="Gene3D" id="3.30.750.24">
    <property type="entry name" value="STAS domain"/>
    <property type="match status" value="1"/>
</dbReference>
<keyword evidence="3" id="KW-1185">Reference proteome</keyword>
<evidence type="ECO:0000313" key="2">
    <source>
        <dbReference type="EMBL" id="GIG52533.1"/>
    </source>
</evidence>
<dbReference type="AlphaFoldDB" id="A0A919Q1J0"/>